<dbReference type="HOGENOM" id="CLU_157667_0_0_1"/>
<feature type="non-terminal residue" evidence="1">
    <location>
        <position position="88"/>
    </location>
</feature>
<organism evidence="1 2">
    <name type="scientific">Suillus luteus UH-Slu-Lm8-n1</name>
    <dbReference type="NCBI Taxonomy" id="930992"/>
    <lineage>
        <taxon>Eukaryota</taxon>
        <taxon>Fungi</taxon>
        <taxon>Dikarya</taxon>
        <taxon>Basidiomycota</taxon>
        <taxon>Agaricomycotina</taxon>
        <taxon>Agaricomycetes</taxon>
        <taxon>Agaricomycetidae</taxon>
        <taxon>Boletales</taxon>
        <taxon>Suillineae</taxon>
        <taxon>Suillaceae</taxon>
        <taxon>Suillus</taxon>
    </lineage>
</organism>
<sequence length="88" mass="9956">KQILCAANLQHRCQAHNCKDFASDIEFVYEERTKTSKAKTVIRHVGDPDDFILNTARMHDAKHMQGLQVPVQPLDMNLAILEGAAREI</sequence>
<protein>
    <submittedName>
        <fullName evidence="1">Uncharacterized protein</fullName>
    </submittedName>
</protein>
<evidence type="ECO:0000313" key="2">
    <source>
        <dbReference type="Proteomes" id="UP000054485"/>
    </source>
</evidence>
<reference evidence="1 2" key="1">
    <citation type="submission" date="2014-04" db="EMBL/GenBank/DDBJ databases">
        <authorList>
            <consortium name="DOE Joint Genome Institute"/>
            <person name="Kuo A."/>
            <person name="Ruytinx J."/>
            <person name="Rineau F."/>
            <person name="Colpaert J."/>
            <person name="Kohler A."/>
            <person name="Nagy L.G."/>
            <person name="Floudas D."/>
            <person name="Copeland A."/>
            <person name="Barry K.W."/>
            <person name="Cichocki N."/>
            <person name="Veneault-Fourrey C."/>
            <person name="LaButti K."/>
            <person name="Lindquist E.A."/>
            <person name="Lipzen A."/>
            <person name="Lundell T."/>
            <person name="Morin E."/>
            <person name="Murat C."/>
            <person name="Sun H."/>
            <person name="Tunlid A."/>
            <person name="Henrissat B."/>
            <person name="Grigoriev I.V."/>
            <person name="Hibbett D.S."/>
            <person name="Martin F."/>
            <person name="Nordberg H.P."/>
            <person name="Cantor M.N."/>
            <person name="Hua S.X."/>
        </authorList>
    </citation>
    <scope>NUCLEOTIDE SEQUENCE [LARGE SCALE GENOMIC DNA]</scope>
    <source>
        <strain evidence="1 2">UH-Slu-Lm8-n1</strain>
    </source>
</reference>
<accession>A0A0C9Z2W6</accession>
<dbReference type="STRING" id="930992.A0A0C9Z2W6"/>
<gene>
    <name evidence="1" type="ORF">CY34DRAFT_37539</name>
</gene>
<evidence type="ECO:0000313" key="1">
    <source>
        <dbReference type="EMBL" id="KIK31800.1"/>
    </source>
</evidence>
<dbReference type="Proteomes" id="UP000054485">
    <property type="component" value="Unassembled WGS sequence"/>
</dbReference>
<reference evidence="2" key="2">
    <citation type="submission" date="2015-01" db="EMBL/GenBank/DDBJ databases">
        <title>Evolutionary Origins and Diversification of the Mycorrhizal Mutualists.</title>
        <authorList>
            <consortium name="DOE Joint Genome Institute"/>
            <consortium name="Mycorrhizal Genomics Consortium"/>
            <person name="Kohler A."/>
            <person name="Kuo A."/>
            <person name="Nagy L.G."/>
            <person name="Floudas D."/>
            <person name="Copeland A."/>
            <person name="Barry K.W."/>
            <person name="Cichocki N."/>
            <person name="Veneault-Fourrey C."/>
            <person name="LaButti K."/>
            <person name="Lindquist E.A."/>
            <person name="Lipzen A."/>
            <person name="Lundell T."/>
            <person name="Morin E."/>
            <person name="Murat C."/>
            <person name="Riley R."/>
            <person name="Ohm R."/>
            <person name="Sun H."/>
            <person name="Tunlid A."/>
            <person name="Henrissat B."/>
            <person name="Grigoriev I.V."/>
            <person name="Hibbett D.S."/>
            <person name="Martin F."/>
        </authorList>
    </citation>
    <scope>NUCLEOTIDE SEQUENCE [LARGE SCALE GENOMIC DNA]</scope>
    <source>
        <strain evidence="2">UH-Slu-Lm8-n1</strain>
    </source>
</reference>
<dbReference type="InParanoid" id="A0A0C9Z2W6"/>
<name>A0A0C9Z2W6_9AGAM</name>
<dbReference type="OrthoDB" id="2676663at2759"/>
<keyword evidence="2" id="KW-1185">Reference proteome</keyword>
<dbReference type="EMBL" id="KN836638">
    <property type="protein sequence ID" value="KIK31800.1"/>
    <property type="molecule type" value="Genomic_DNA"/>
</dbReference>
<dbReference type="AlphaFoldDB" id="A0A0C9Z2W6"/>
<proteinExistence type="predicted"/>
<feature type="non-terminal residue" evidence="1">
    <location>
        <position position="1"/>
    </location>
</feature>